<evidence type="ECO:0000256" key="4">
    <source>
        <dbReference type="ARBA" id="ARBA00022840"/>
    </source>
</evidence>
<dbReference type="Proteomes" id="UP000008144">
    <property type="component" value="Chromosome 11"/>
</dbReference>
<dbReference type="GeneTree" id="ENSGT00940000166089"/>
<keyword evidence="6" id="KW-0727">SH2 domain</keyword>
<dbReference type="SMART" id="SM00252">
    <property type="entry name" value="SH2"/>
    <property type="match status" value="1"/>
</dbReference>
<evidence type="ECO:0000313" key="10">
    <source>
        <dbReference type="Ensembl" id="ENSCINP00000032400.1"/>
    </source>
</evidence>
<dbReference type="STRING" id="7719.ENSCINP00000032400"/>
<evidence type="ECO:0000256" key="6">
    <source>
        <dbReference type="PROSITE-ProRule" id="PRU00191"/>
    </source>
</evidence>
<evidence type="ECO:0000256" key="2">
    <source>
        <dbReference type="ARBA" id="ARBA00022741"/>
    </source>
</evidence>
<comment type="catalytic activity">
    <reaction evidence="7">
        <text>L-tyrosyl-[protein] + ATP = O-phospho-L-tyrosyl-[protein] + ADP + H(+)</text>
        <dbReference type="Rhea" id="RHEA:10596"/>
        <dbReference type="Rhea" id="RHEA-COMP:10136"/>
        <dbReference type="Rhea" id="RHEA-COMP:20101"/>
        <dbReference type="ChEBI" id="CHEBI:15378"/>
        <dbReference type="ChEBI" id="CHEBI:30616"/>
        <dbReference type="ChEBI" id="CHEBI:46858"/>
        <dbReference type="ChEBI" id="CHEBI:61978"/>
        <dbReference type="ChEBI" id="CHEBI:456216"/>
        <dbReference type="EC" id="2.7.10.2"/>
    </reaction>
</comment>
<keyword evidence="4 7" id="KW-0067">ATP-binding</keyword>
<dbReference type="InterPro" id="IPR050198">
    <property type="entry name" value="Non-receptor_tyrosine_kinases"/>
</dbReference>
<dbReference type="EMBL" id="EAAA01000755">
    <property type="status" value="NOT_ANNOTATED_CDS"/>
    <property type="molecule type" value="Genomic_DNA"/>
</dbReference>
<dbReference type="Ensembl" id="ENSCINT00000033469.1">
    <property type="protein sequence ID" value="ENSCINP00000032400.1"/>
    <property type="gene ID" value="ENSCING00000021827.1"/>
</dbReference>
<keyword evidence="3 7" id="KW-0418">Kinase</keyword>
<dbReference type="GO" id="GO:0005886">
    <property type="term" value="C:plasma membrane"/>
    <property type="evidence" value="ECO:0000318"/>
    <property type="project" value="GO_Central"/>
</dbReference>
<keyword evidence="2 7" id="KW-0547">Nucleotide-binding</keyword>
<dbReference type="InterPro" id="IPR000980">
    <property type="entry name" value="SH2"/>
</dbReference>
<dbReference type="AlphaFoldDB" id="H2XRW6"/>
<dbReference type="GO" id="GO:0005524">
    <property type="term" value="F:ATP binding"/>
    <property type="evidence" value="ECO:0007669"/>
    <property type="project" value="UniProtKB-KW"/>
</dbReference>
<evidence type="ECO:0000256" key="3">
    <source>
        <dbReference type="ARBA" id="ARBA00022777"/>
    </source>
</evidence>
<feature type="domain" description="SH2" evidence="8">
    <location>
        <begin position="1"/>
        <end position="97"/>
    </location>
</feature>
<reference evidence="10" key="4">
    <citation type="submission" date="2025-09" db="UniProtKB">
        <authorList>
            <consortium name="Ensembl"/>
        </authorList>
    </citation>
    <scope>IDENTIFICATION</scope>
</reference>
<dbReference type="PRINTS" id="PR00109">
    <property type="entry name" value="TYRKINASE"/>
</dbReference>
<dbReference type="PANTHER" id="PTHR24418">
    <property type="entry name" value="TYROSINE-PROTEIN KINASE"/>
    <property type="match status" value="1"/>
</dbReference>
<keyword evidence="11" id="KW-1185">Reference proteome</keyword>
<dbReference type="InterPro" id="IPR001245">
    <property type="entry name" value="Ser-Thr/Tyr_kinase_cat_dom"/>
</dbReference>
<keyword evidence="1 7" id="KW-0808">Transferase</keyword>
<evidence type="ECO:0000256" key="7">
    <source>
        <dbReference type="RuleBase" id="RU362096"/>
    </source>
</evidence>
<feature type="domain" description="Protein kinase" evidence="9">
    <location>
        <begin position="122"/>
        <end position="378"/>
    </location>
</feature>
<name>H2XRW6_CIOIN</name>
<dbReference type="InterPro" id="IPR036860">
    <property type="entry name" value="SH2_dom_sf"/>
</dbReference>
<keyword evidence="5 7" id="KW-0829">Tyrosine-protein kinase</keyword>
<evidence type="ECO:0000259" key="8">
    <source>
        <dbReference type="PROSITE" id="PS50001"/>
    </source>
</evidence>
<reference evidence="11" key="1">
    <citation type="journal article" date="2002" name="Science">
        <title>The draft genome of Ciona intestinalis: insights into chordate and vertebrate origins.</title>
        <authorList>
            <person name="Dehal P."/>
            <person name="Satou Y."/>
            <person name="Campbell R.K."/>
            <person name="Chapman J."/>
            <person name="Degnan B."/>
            <person name="De Tomaso A."/>
            <person name="Davidson B."/>
            <person name="Di Gregorio A."/>
            <person name="Gelpke M."/>
            <person name="Goodstein D.M."/>
            <person name="Harafuji N."/>
            <person name="Hastings K.E."/>
            <person name="Ho I."/>
            <person name="Hotta K."/>
            <person name="Huang W."/>
            <person name="Kawashima T."/>
            <person name="Lemaire P."/>
            <person name="Martinez D."/>
            <person name="Meinertzhagen I.A."/>
            <person name="Necula S."/>
            <person name="Nonaka M."/>
            <person name="Putnam N."/>
            <person name="Rash S."/>
            <person name="Saiga H."/>
            <person name="Satake M."/>
            <person name="Terry A."/>
            <person name="Yamada L."/>
            <person name="Wang H.G."/>
            <person name="Awazu S."/>
            <person name="Azumi K."/>
            <person name="Boore J."/>
            <person name="Branno M."/>
            <person name="Chin-Bow S."/>
            <person name="DeSantis R."/>
            <person name="Doyle S."/>
            <person name="Francino P."/>
            <person name="Keys D.N."/>
            <person name="Haga S."/>
            <person name="Hayashi H."/>
            <person name="Hino K."/>
            <person name="Imai K.S."/>
            <person name="Inaba K."/>
            <person name="Kano S."/>
            <person name="Kobayashi K."/>
            <person name="Kobayashi M."/>
            <person name="Lee B.I."/>
            <person name="Makabe K.W."/>
            <person name="Manohar C."/>
            <person name="Matassi G."/>
            <person name="Medina M."/>
            <person name="Mochizuki Y."/>
            <person name="Mount S."/>
            <person name="Morishita T."/>
            <person name="Miura S."/>
            <person name="Nakayama A."/>
            <person name="Nishizaka S."/>
            <person name="Nomoto H."/>
            <person name="Ohta F."/>
            <person name="Oishi K."/>
            <person name="Rigoutsos I."/>
            <person name="Sano M."/>
            <person name="Sasaki A."/>
            <person name="Sasakura Y."/>
            <person name="Shoguchi E."/>
            <person name="Shin-i T."/>
            <person name="Spagnuolo A."/>
            <person name="Stainier D."/>
            <person name="Suzuki M.M."/>
            <person name="Tassy O."/>
            <person name="Takatori N."/>
            <person name="Tokuoka M."/>
            <person name="Yagi K."/>
            <person name="Yoshizaki F."/>
            <person name="Wada S."/>
            <person name="Zhang C."/>
            <person name="Hyatt P.D."/>
            <person name="Larimer F."/>
            <person name="Detter C."/>
            <person name="Doggett N."/>
            <person name="Glavina T."/>
            <person name="Hawkins T."/>
            <person name="Richardson P."/>
            <person name="Lucas S."/>
            <person name="Kohara Y."/>
            <person name="Levine M."/>
            <person name="Satoh N."/>
            <person name="Rokhsar D.S."/>
        </authorList>
    </citation>
    <scope>NUCLEOTIDE SEQUENCE [LARGE SCALE GENOMIC DNA]</scope>
</reference>
<dbReference type="SUPFAM" id="SSF56112">
    <property type="entry name" value="Protein kinase-like (PK-like)"/>
    <property type="match status" value="1"/>
</dbReference>
<proteinExistence type="inferred from homology"/>
<reference evidence="10" key="3">
    <citation type="submission" date="2025-08" db="UniProtKB">
        <authorList>
            <consortium name="Ensembl"/>
        </authorList>
    </citation>
    <scope>IDENTIFICATION</scope>
</reference>
<dbReference type="OMA" id="IASQEMY"/>
<protein>
    <recommendedName>
        <fullName evidence="7">Tyrosine-protein kinase</fullName>
        <ecNumber evidence="7">2.7.10.2</ecNumber>
    </recommendedName>
</protein>
<dbReference type="InParanoid" id="H2XRW6"/>
<sequence>YFGTISREEAETNLLERGENDGTFLVRKENSTDGEYRISLLSSTSDGSCRVYNYRVKLATNRTYSIDDTYSFPAVHQLVRYYSQKCSGLPSKLVAPCPKEDLEKEPESGFHPLLPVIAGSSVEMRSQLSCGSYSEIWKVGWANYLRTTFAAKCALSNHCTLLVKEANIMRELRHNNVVQISGVILEPQTIVFDYYPNRDLLDYMLRGEKYEMTNYHRTQMAIQVASGLEYISKRGIIHRNIRASNILVDQNLGCKVSSFGYAVNMDKDGRYIKDEDDRPFQSQMFRWMALEGASLGYFYSKSDVWSYGCLLVEIFTNGEAPFSGELTQNILRKVSSGVRVGKPPIASQEMYDIMKLCWHPNYDQRPDFNKIQTLLKLLTDKKVTIKPKAIKAAKRNKYNVNLSSPLRSKSTS</sequence>
<dbReference type="GO" id="GO:0004715">
    <property type="term" value="F:non-membrane spanning protein tyrosine kinase activity"/>
    <property type="evidence" value="ECO:0000318"/>
    <property type="project" value="GO_Central"/>
</dbReference>
<dbReference type="InterPro" id="IPR011009">
    <property type="entry name" value="Kinase-like_dom_sf"/>
</dbReference>
<dbReference type="SUPFAM" id="SSF55550">
    <property type="entry name" value="SH2 domain"/>
    <property type="match status" value="1"/>
</dbReference>
<dbReference type="Gene3D" id="3.30.505.10">
    <property type="entry name" value="SH2 domain"/>
    <property type="match status" value="1"/>
</dbReference>
<dbReference type="FunFam" id="1.10.510.10:FF:002130">
    <property type="entry name" value="Tyrosine-protein kinase"/>
    <property type="match status" value="1"/>
</dbReference>
<dbReference type="InterPro" id="IPR000719">
    <property type="entry name" value="Prot_kinase_dom"/>
</dbReference>
<reference evidence="10" key="2">
    <citation type="journal article" date="2008" name="Genome Biol.">
        <title>Improved genome assembly and evidence-based global gene model set for the chordate Ciona intestinalis: new insight into intron and operon populations.</title>
        <authorList>
            <person name="Satou Y."/>
            <person name="Mineta K."/>
            <person name="Ogasawara M."/>
            <person name="Sasakura Y."/>
            <person name="Shoguchi E."/>
            <person name="Ueno K."/>
            <person name="Yamada L."/>
            <person name="Matsumoto J."/>
            <person name="Wasserscheid J."/>
            <person name="Dewar K."/>
            <person name="Wiley G.B."/>
            <person name="Macmil S.L."/>
            <person name="Roe B.A."/>
            <person name="Zeller R.W."/>
            <person name="Hastings K.E."/>
            <person name="Lemaire P."/>
            <person name="Lindquist E."/>
            <person name="Endo T."/>
            <person name="Hotta K."/>
            <person name="Inaba K."/>
        </authorList>
    </citation>
    <scope>NUCLEOTIDE SEQUENCE [LARGE SCALE GENOMIC DNA]</scope>
    <source>
        <strain evidence="10">wild type</strain>
    </source>
</reference>
<accession>H2XRW6</accession>
<evidence type="ECO:0000259" key="9">
    <source>
        <dbReference type="PROSITE" id="PS50011"/>
    </source>
</evidence>
<dbReference type="PROSITE" id="PS50011">
    <property type="entry name" value="PROTEIN_KINASE_DOM"/>
    <property type="match status" value="1"/>
</dbReference>
<evidence type="ECO:0000313" key="11">
    <source>
        <dbReference type="Proteomes" id="UP000008144"/>
    </source>
</evidence>
<dbReference type="PROSITE" id="PS50001">
    <property type="entry name" value="SH2"/>
    <property type="match status" value="1"/>
</dbReference>
<organism evidence="10 11">
    <name type="scientific">Ciona intestinalis</name>
    <name type="common">Transparent sea squirt</name>
    <name type="synonym">Ascidia intestinalis</name>
    <dbReference type="NCBI Taxonomy" id="7719"/>
    <lineage>
        <taxon>Eukaryota</taxon>
        <taxon>Metazoa</taxon>
        <taxon>Chordata</taxon>
        <taxon>Tunicata</taxon>
        <taxon>Ascidiacea</taxon>
        <taxon>Phlebobranchia</taxon>
        <taxon>Cionidae</taxon>
        <taxon>Ciona</taxon>
    </lineage>
</organism>
<dbReference type="Gene3D" id="1.10.510.10">
    <property type="entry name" value="Transferase(Phosphotransferase) domain 1"/>
    <property type="match status" value="1"/>
</dbReference>
<dbReference type="Pfam" id="PF07714">
    <property type="entry name" value="PK_Tyr_Ser-Thr"/>
    <property type="match status" value="1"/>
</dbReference>
<dbReference type="HOGENOM" id="CLU_000288_7_2_1"/>
<evidence type="ECO:0000256" key="1">
    <source>
        <dbReference type="ARBA" id="ARBA00022679"/>
    </source>
</evidence>
<dbReference type="EC" id="2.7.10.2" evidence="7"/>
<dbReference type="Pfam" id="PF00017">
    <property type="entry name" value="SH2"/>
    <property type="match status" value="1"/>
</dbReference>
<evidence type="ECO:0000256" key="5">
    <source>
        <dbReference type="ARBA" id="ARBA00023137"/>
    </source>
</evidence>
<comment type="similarity">
    <text evidence="7">Belongs to the protein kinase superfamily. Tyr protein kinase family.</text>
</comment>